<evidence type="ECO:0000313" key="2">
    <source>
        <dbReference type="EMBL" id="MBA0601073.1"/>
    </source>
</evidence>
<dbReference type="EMBL" id="JABEZZ010000012">
    <property type="protein sequence ID" value="MBA0601073.1"/>
    <property type="molecule type" value="Genomic_DNA"/>
</dbReference>
<gene>
    <name evidence="2" type="ORF">Gorai_004263</name>
</gene>
<name>A0A7J8QID7_GOSRA</name>
<reference evidence="2 3" key="1">
    <citation type="journal article" date="2019" name="Genome Biol. Evol.">
        <title>Insights into the evolution of the New World diploid cottons (Gossypium, subgenus Houzingenia) based on genome sequencing.</title>
        <authorList>
            <person name="Grover C.E."/>
            <person name="Arick M.A. 2nd"/>
            <person name="Thrash A."/>
            <person name="Conover J.L."/>
            <person name="Sanders W.S."/>
            <person name="Peterson D.G."/>
            <person name="Frelichowski J.E."/>
            <person name="Scheffler J.A."/>
            <person name="Scheffler B.E."/>
            <person name="Wendel J.F."/>
        </authorList>
    </citation>
    <scope>NUCLEOTIDE SEQUENCE [LARGE SCALE GENOMIC DNA]</scope>
    <source>
        <strain evidence="2">8</strain>
        <tissue evidence="2">Leaf</tissue>
    </source>
</reference>
<feature type="compositionally biased region" description="Polar residues" evidence="1">
    <location>
        <begin position="35"/>
        <end position="52"/>
    </location>
</feature>
<sequence>GRKGNIPERVPLPPPRYGASSFNSLKASHSTSFKYGSASFSSAKPSHPTSFKPSVPPYPADTTPVSSASPAPSSTYDSQLCPICLSNSRDMAFGCGH</sequence>
<dbReference type="AlphaFoldDB" id="A0A7J8QID7"/>
<comment type="caution">
    <text evidence="2">The sequence shown here is derived from an EMBL/GenBank/DDBJ whole genome shotgun (WGS) entry which is preliminary data.</text>
</comment>
<evidence type="ECO:0000256" key="1">
    <source>
        <dbReference type="SAM" id="MobiDB-lite"/>
    </source>
</evidence>
<feature type="region of interest" description="Disordered" evidence="1">
    <location>
        <begin position="35"/>
        <end position="79"/>
    </location>
</feature>
<protein>
    <submittedName>
        <fullName evidence="2">Uncharacterized protein</fullName>
    </submittedName>
</protein>
<organism evidence="2 3">
    <name type="scientific">Gossypium raimondii</name>
    <name type="common">Peruvian cotton</name>
    <name type="synonym">Gossypium klotzschianum subsp. raimondii</name>
    <dbReference type="NCBI Taxonomy" id="29730"/>
    <lineage>
        <taxon>Eukaryota</taxon>
        <taxon>Viridiplantae</taxon>
        <taxon>Streptophyta</taxon>
        <taxon>Embryophyta</taxon>
        <taxon>Tracheophyta</taxon>
        <taxon>Spermatophyta</taxon>
        <taxon>Magnoliopsida</taxon>
        <taxon>eudicotyledons</taxon>
        <taxon>Gunneridae</taxon>
        <taxon>Pentapetalae</taxon>
        <taxon>rosids</taxon>
        <taxon>malvids</taxon>
        <taxon>Malvales</taxon>
        <taxon>Malvaceae</taxon>
        <taxon>Malvoideae</taxon>
        <taxon>Gossypium</taxon>
    </lineage>
</organism>
<evidence type="ECO:0000313" key="3">
    <source>
        <dbReference type="Proteomes" id="UP000593578"/>
    </source>
</evidence>
<feature type="compositionally biased region" description="Low complexity" evidence="1">
    <location>
        <begin position="60"/>
        <end position="78"/>
    </location>
</feature>
<dbReference type="Proteomes" id="UP000593578">
    <property type="component" value="Unassembled WGS sequence"/>
</dbReference>
<accession>A0A7J8QID7</accession>
<proteinExistence type="predicted"/>
<feature type="non-terminal residue" evidence="2">
    <location>
        <position position="97"/>
    </location>
</feature>
<feature type="non-terminal residue" evidence="2">
    <location>
        <position position="1"/>
    </location>
</feature>
<feature type="region of interest" description="Disordered" evidence="1">
    <location>
        <begin position="1"/>
        <end position="21"/>
    </location>
</feature>